<dbReference type="InterPro" id="IPR043168">
    <property type="entry name" value="DegV_C"/>
</dbReference>
<gene>
    <name evidence="2" type="ORF">CHH61_19975</name>
</gene>
<evidence type="ECO:0000313" key="3">
    <source>
        <dbReference type="Proteomes" id="UP000216133"/>
    </source>
</evidence>
<comment type="caution">
    <text evidence="2">The sequence shown here is derived from an EMBL/GenBank/DDBJ whole genome shotgun (WGS) entry which is preliminary data.</text>
</comment>
<organism evidence="2 3">
    <name type="scientific">Shouchella clausii</name>
    <name type="common">Alkalihalobacillus clausii</name>
    <dbReference type="NCBI Taxonomy" id="79880"/>
    <lineage>
        <taxon>Bacteria</taxon>
        <taxon>Bacillati</taxon>
        <taxon>Bacillota</taxon>
        <taxon>Bacilli</taxon>
        <taxon>Bacillales</taxon>
        <taxon>Bacillaceae</taxon>
        <taxon>Shouchella</taxon>
    </lineage>
</organism>
<proteinExistence type="predicted"/>
<sequence>MGKTAVLTDSTAYLDKQTLEELGIYTIPLSVIFSGKNYREEMDLSTDAFYEKLSTEEALPTTSQPAIGMFTELLQELKDEGYTDVVSVHLSAKISGTLQTALSAGEMVDGITLHGVDSEISCAPQGFLARTAAKLALEGTPPENIVAELEKIKAQIRAYFVVHDLHHLRRGGRLNGAQALIGSMLQIKPILHFEEGLIVPYAKVRTEKKALNHILDMLFDDLTAGNVNEVTVIHANNRAGAMQLKEKIAEQHPTTTIQISYFGPVIGTHLGSGSLGVSWY</sequence>
<dbReference type="Gene3D" id="3.30.1180.10">
    <property type="match status" value="1"/>
</dbReference>
<keyword evidence="1" id="KW-0446">Lipid-binding</keyword>
<dbReference type="Pfam" id="PF02645">
    <property type="entry name" value="DegV"/>
    <property type="match status" value="1"/>
</dbReference>
<evidence type="ECO:0000256" key="1">
    <source>
        <dbReference type="ARBA" id="ARBA00023121"/>
    </source>
</evidence>
<dbReference type="PANTHER" id="PTHR33434">
    <property type="entry name" value="DEGV DOMAIN-CONTAINING PROTEIN DR_1986-RELATED"/>
    <property type="match status" value="1"/>
</dbReference>
<dbReference type="GO" id="GO:0008289">
    <property type="term" value="F:lipid binding"/>
    <property type="evidence" value="ECO:0007669"/>
    <property type="project" value="UniProtKB-KW"/>
</dbReference>
<dbReference type="Proteomes" id="UP000216133">
    <property type="component" value="Unassembled WGS sequence"/>
</dbReference>
<protein>
    <submittedName>
        <fullName evidence="2">Fatty acid-binding protein DegV</fullName>
    </submittedName>
</protein>
<name>A0A268RVC2_SHOCL</name>
<dbReference type="InterPro" id="IPR003797">
    <property type="entry name" value="DegV"/>
</dbReference>
<dbReference type="PROSITE" id="PS51482">
    <property type="entry name" value="DEGV"/>
    <property type="match status" value="1"/>
</dbReference>
<dbReference type="PANTHER" id="PTHR33434:SF2">
    <property type="entry name" value="FATTY ACID-BINDING PROTEIN TM_1468"/>
    <property type="match status" value="1"/>
</dbReference>
<dbReference type="Gene3D" id="3.40.50.10170">
    <property type="match status" value="1"/>
</dbReference>
<dbReference type="NCBIfam" id="TIGR00762">
    <property type="entry name" value="DegV"/>
    <property type="match status" value="1"/>
</dbReference>
<reference evidence="2 3" key="1">
    <citation type="submission" date="2017-07" db="EMBL/GenBank/DDBJ databases">
        <title>Isolation and whole genome analysis of endospore-forming bacteria from heroin.</title>
        <authorList>
            <person name="Kalinowski J."/>
            <person name="Ahrens B."/>
            <person name="Al-Dilaimi A."/>
            <person name="Winkler A."/>
            <person name="Wibberg D."/>
            <person name="Schleenbecker U."/>
            <person name="Ruckert C."/>
            <person name="Wolfel R."/>
            <person name="Grass G."/>
        </authorList>
    </citation>
    <scope>NUCLEOTIDE SEQUENCE [LARGE SCALE GENOMIC DNA]</scope>
    <source>
        <strain evidence="2 3">7523-2</strain>
    </source>
</reference>
<dbReference type="InterPro" id="IPR050270">
    <property type="entry name" value="DegV_domain_contain"/>
</dbReference>
<evidence type="ECO:0000313" key="2">
    <source>
        <dbReference type="EMBL" id="PAF24190.1"/>
    </source>
</evidence>
<dbReference type="RefSeq" id="WP_095239507.1">
    <property type="nucleotide sequence ID" value="NZ_JAUTIR010000008.1"/>
</dbReference>
<dbReference type="EMBL" id="NPBS01000122">
    <property type="protein sequence ID" value="PAF24190.1"/>
    <property type="molecule type" value="Genomic_DNA"/>
</dbReference>
<dbReference type="AlphaFoldDB" id="A0A268RVC2"/>
<dbReference type="SUPFAM" id="SSF82549">
    <property type="entry name" value="DAK1/DegV-like"/>
    <property type="match status" value="1"/>
</dbReference>
<accession>A0A268RVC2</accession>